<keyword evidence="3" id="KW-1185">Reference proteome</keyword>
<proteinExistence type="predicted"/>
<evidence type="ECO:0008006" key="4">
    <source>
        <dbReference type="Google" id="ProtNLM"/>
    </source>
</evidence>
<evidence type="ECO:0000256" key="1">
    <source>
        <dbReference type="SAM" id="Phobius"/>
    </source>
</evidence>
<keyword evidence="1" id="KW-0812">Transmembrane</keyword>
<dbReference type="RefSeq" id="WP_194447690.1">
    <property type="nucleotide sequence ID" value="NZ_CP063849.1"/>
</dbReference>
<dbReference type="EMBL" id="CP063849">
    <property type="protein sequence ID" value="QOY86021.1"/>
    <property type="molecule type" value="Genomic_DNA"/>
</dbReference>
<feature type="transmembrane region" description="Helical" evidence="1">
    <location>
        <begin position="161"/>
        <end position="188"/>
    </location>
</feature>
<accession>A0A7S7NLU8</accession>
<feature type="transmembrane region" description="Helical" evidence="1">
    <location>
        <begin position="68"/>
        <end position="85"/>
    </location>
</feature>
<evidence type="ECO:0000313" key="3">
    <source>
        <dbReference type="Proteomes" id="UP000593892"/>
    </source>
</evidence>
<gene>
    <name evidence="2" type="ORF">IRI77_24835</name>
</gene>
<sequence>MAEAPEPAAGEVQAEEAPAVQPEIVVPLAPTGPAEINFHNGIAVRVGFLAAAIVQLLMTLSAVVAGPIMMPLVLCGGGYYAVFLYRRRTGAGITVANGARMGWITGVFTFVITTVFFTLGMAALAGSDELMKAYKDSAAGLGLSPDAANQLQKVMNDPATFGLSIVFTLILQFFLLTVLCSVGGALCAKFGQNRKA</sequence>
<protein>
    <recommendedName>
        <fullName evidence="4">DUF4199 domain-containing protein</fullName>
    </recommendedName>
</protein>
<dbReference type="KEGG" id="pfer:IRI77_24835"/>
<dbReference type="Proteomes" id="UP000593892">
    <property type="component" value="Chromosome"/>
</dbReference>
<evidence type="ECO:0000313" key="2">
    <source>
        <dbReference type="EMBL" id="QOY86021.1"/>
    </source>
</evidence>
<reference evidence="2 3" key="1">
    <citation type="submission" date="2020-10" db="EMBL/GenBank/DDBJ databases">
        <title>Complete genome sequence of Paludibaculum fermentans P105T, a facultatively anaerobic acidobacterium capable of dissimilatory Fe(III) reduction.</title>
        <authorList>
            <person name="Dedysh S.N."/>
            <person name="Beletsky A.V."/>
            <person name="Kulichevskaya I.S."/>
            <person name="Mardanov A.V."/>
            <person name="Ravin N.V."/>
        </authorList>
    </citation>
    <scope>NUCLEOTIDE SEQUENCE [LARGE SCALE GENOMIC DNA]</scope>
    <source>
        <strain evidence="2 3">P105</strain>
    </source>
</reference>
<name>A0A7S7NLU8_PALFE</name>
<keyword evidence="1" id="KW-0472">Membrane</keyword>
<dbReference type="AlphaFoldDB" id="A0A7S7NLU8"/>
<keyword evidence="1" id="KW-1133">Transmembrane helix</keyword>
<feature type="transmembrane region" description="Helical" evidence="1">
    <location>
        <begin position="106"/>
        <end position="125"/>
    </location>
</feature>
<organism evidence="2 3">
    <name type="scientific">Paludibaculum fermentans</name>
    <dbReference type="NCBI Taxonomy" id="1473598"/>
    <lineage>
        <taxon>Bacteria</taxon>
        <taxon>Pseudomonadati</taxon>
        <taxon>Acidobacteriota</taxon>
        <taxon>Terriglobia</taxon>
        <taxon>Bryobacterales</taxon>
        <taxon>Bryobacteraceae</taxon>
        <taxon>Paludibaculum</taxon>
    </lineage>
</organism>